<dbReference type="Proteomes" id="UP000095280">
    <property type="component" value="Unplaced"/>
</dbReference>
<evidence type="ECO:0000256" key="7">
    <source>
        <dbReference type="ARBA" id="ARBA00023170"/>
    </source>
</evidence>
<keyword evidence="5" id="KW-0238">DNA-binding</keyword>
<evidence type="ECO:0000313" key="12">
    <source>
        <dbReference type="WBParaSite" id="maker-uti_cns_0007434-snap-gene-0.9-mRNA-1"/>
    </source>
</evidence>
<dbReference type="PANTHER" id="PTHR48092">
    <property type="entry name" value="KNIRPS-RELATED PROTEIN-RELATED"/>
    <property type="match status" value="1"/>
</dbReference>
<name>A0A1I8HRT5_9PLAT</name>
<evidence type="ECO:0000256" key="3">
    <source>
        <dbReference type="ARBA" id="ARBA00022833"/>
    </source>
</evidence>
<dbReference type="CDD" id="cd06916">
    <property type="entry name" value="NR_DBD_like"/>
    <property type="match status" value="1"/>
</dbReference>
<dbReference type="PRINTS" id="PR00047">
    <property type="entry name" value="STROIDFINGER"/>
</dbReference>
<dbReference type="GO" id="GO:0008270">
    <property type="term" value="F:zinc ion binding"/>
    <property type="evidence" value="ECO:0007669"/>
    <property type="project" value="UniProtKB-KW"/>
</dbReference>
<dbReference type="Gene3D" id="3.30.50.10">
    <property type="entry name" value="Erythroid Transcription Factor GATA-1, subunit A"/>
    <property type="match status" value="1"/>
</dbReference>
<evidence type="ECO:0000256" key="1">
    <source>
        <dbReference type="ARBA" id="ARBA00022723"/>
    </source>
</evidence>
<evidence type="ECO:0000313" key="11">
    <source>
        <dbReference type="Proteomes" id="UP000095280"/>
    </source>
</evidence>
<dbReference type="InterPro" id="IPR001628">
    <property type="entry name" value="Znf_hrmn_rcpt"/>
</dbReference>
<dbReference type="GO" id="GO:0003700">
    <property type="term" value="F:DNA-binding transcription factor activity"/>
    <property type="evidence" value="ECO:0007669"/>
    <property type="project" value="InterPro"/>
</dbReference>
<feature type="domain" description="Nuclear receptor" evidence="10">
    <location>
        <begin position="8"/>
        <end position="83"/>
    </location>
</feature>
<dbReference type="AlphaFoldDB" id="A0A1I8HRT5"/>
<sequence>MSATRSGGSSCRICGDRGAGAHYGVVTCVACKSFFKRTVQQCLTYRCEHNGSCRIHQATRRLCQACRFQRCLRCGMRTDLVRSLAADPAEASSKTVASVASPSCAAGGGASSSAAMPSPESSATSTNSAPPVSFDGGELGDAAVAMETDPLLCRLAEIEPAEFNIDVSFAAEHWLPEAMRNAIRLLSAADSHAAAMARWVSQLPGLESLAPAERERLFEENWPAPVVSRIAWGSQWEPDGQLRVCANLQLTNAPESAPRVLQTALTEALRLTRKLRHQRISRSEYLVLKPLLFLCSQEAALRDRAEPLMDPYLRLFRRVCPNRERRMSLLLLSSGVSCVRVQASAFWRSTAARDGHALPPLLAAALRGLVRLRYYWPREPNDIRGGQAMQEDGELMMNVKYALIVTSIQSTI</sequence>
<dbReference type="SUPFAM" id="SSF48508">
    <property type="entry name" value="Nuclear receptor ligand-binding domain"/>
    <property type="match status" value="1"/>
</dbReference>
<evidence type="ECO:0000256" key="2">
    <source>
        <dbReference type="ARBA" id="ARBA00022771"/>
    </source>
</evidence>
<dbReference type="InterPro" id="IPR035500">
    <property type="entry name" value="NHR-like_dom_sf"/>
</dbReference>
<dbReference type="Gene3D" id="1.10.565.10">
    <property type="entry name" value="Retinoid X Receptor"/>
    <property type="match status" value="1"/>
</dbReference>
<dbReference type="WBParaSite" id="maker-uti_cns_0007434-snap-gene-0.9-mRNA-1">
    <property type="protein sequence ID" value="maker-uti_cns_0007434-snap-gene-0.9-mRNA-1"/>
    <property type="gene ID" value="maker-uti_cns_0007434-snap-gene-0.9"/>
</dbReference>
<keyword evidence="3" id="KW-0862">Zinc</keyword>
<dbReference type="SUPFAM" id="SSF57716">
    <property type="entry name" value="Glucocorticoid receptor-like (DNA-binding domain)"/>
    <property type="match status" value="1"/>
</dbReference>
<keyword evidence="6" id="KW-0804">Transcription</keyword>
<evidence type="ECO:0000256" key="6">
    <source>
        <dbReference type="ARBA" id="ARBA00023163"/>
    </source>
</evidence>
<keyword evidence="2" id="KW-0863">Zinc-finger</keyword>
<feature type="region of interest" description="Disordered" evidence="9">
    <location>
        <begin position="110"/>
        <end position="134"/>
    </location>
</feature>
<dbReference type="PROSITE" id="PS00031">
    <property type="entry name" value="NUCLEAR_REC_DBD_1"/>
    <property type="match status" value="1"/>
</dbReference>
<keyword evidence="8" id="KW-0539">Nucleus</keyword>
<accession>A0A1I8HRT5</accession>
<reference evidence="12" key="1">
    <citation type="submission" date="2016-11" db="UniProtKB">
        <authorList>
            <consortium name="WormBaseParasite"/>
        </authorList>
    </citation>
    <scope>IDENTIFICATION</scope>
</reference>
<organism evidence="11 12">
    <name type="scientific">Macrostomum lignano</name>
    <dbReference type="NCBI Taxonomy" id="282301"/>
    <lineage>
        <taxon>Eukaryota</taxon>
        <taxon>Metazoa</taxon>
        <taxon>Spiralia</taxon>
        <taxon>Lophotrochozoa</taxon>
        <taxon>Platyhelminthes</taxon>
        <taxon>Rhabditophora</taxon>
        <taxon>Macrostomorpha</taxon>
        <taxon>Macrostomida</taxon>
        <taxon>Macrostomidae</taxon>
        <taxon>Macrostomum</taxon>
    </lineage>
</organism>
<dbReference type="PROSITE" id="PS51030">
    <property type="entry name" value="NUCLEAR_REC_DBD_2"/>
    <property type="match status" value="1"/>
</dbReference>
<proteinExistence type="predicted"/>
<dbReference type="InterPro" id="IPR050200">
    <property type="entry name" value="Nuclear_hormone_rcpt_NR3"/>
</dbReference>
<dbReference type="GO" id="GO:0043565">
    <property type="term" value="F:sequence-specific DNA binding"/>
    <property type="evidence" value="ECO:0007669"/>
    <property type="project" value="InterPro"/>
</dbReference>
<evidence type="ECO:0000256" key="8">
    <source>
        <dbReference type="ARBA" id="ARBA00023242"/>
    </source>
</evidence>
<keyword evidence="1" id="KW-0479">Metal-binding</keyword>
<keyword evidence="7" id="KW-0675">Receptor</keyword>
<dbReference type="Pfam" id="PF00105">
    <property type="entry name" value="zf-C4"/>
    <property type="match status" value="1"/>
</dbReference>
<evidence type="ECO:0000256" key="9">
    <source>
        <dbReference type="SAM" id="MobiDB-lite"/>
    </source>
</evidence>
<evidence type="ECO:0000259" key="10">
    <source>
        <dbReference type="PROSITE" id="PS51030"/>
    </source>
</evidence>
<keyword evidence="11" id="KW-1185">Reference proteome</keyword>
<feature type="compositionally biased region" description="Low complexity" evidence="9">
    <location>
        <begin position="110"/>
        <end position="125"/>
    </location>
</feature>
<evidence type="ECO:0000256" key="4">
    <source>
        <dbReference type="ARBA" id="ARBA00023015"/>
    </source>
</evidence>
<keyword evidence="4" id="KW-0805">Transcription regulation</keyword>
<dbReference type="SMART" id="SM00399">
    <property type="entry name" value="ZnF_C4"/>
    <property type="match status" value="1"/>
</dbReference>
<protein>
    <submittedName>
        <fullName evidence="12">Nuclear receptor domain-containing protein</fullName>
    </submittedName>
</protein>
<evidence type="ECO:0000256" key="5">
    <source>
        <dbReference type="ARBA" id="ARBA00023125"/>
    </source>
</evidence>
<dbReference type="InterPro" id="IPR013088">
    <property type="entry name" value="Znf_NHR/GATA"/>
</dbReference>